<keyword evidence="3" id="KW-0815">Transposition</keyword>
<dbReference type="Proteomes" id="UP001470023">
    <property type="component" value="Unassembled WGS sequence"/>
</dbReference>
<sequence length="82" mass="9447">MVRLRQNARPEFVPFLQFDVETRPIVCTTKTIESVNAHIRRVVRSRDHSPAENASLKCVYWVMHHDPTGTGRKRWTTGALCA</sequence>
<evidence type="ECO:0000256" key="2">
    <source>
        <dbReference type="ARBA" id="ARBA00010961"/>
    </source>
</evidence>
<dbReference type="RefSeq" id="WP_352066264.1">
    <property type="nucleotide sequence ID" value="NZ_JBEPAZ010000114.1"/>
</dbReference>
<comment type="function">
    <text evidence="1">Required for the transposition of the insertion element.</text>
</comment>
<evidence type="ECO:0000256" key="1">
    <source>
        <dbReference type="ARBA" id="ARBA00002190"/>
    </source>
</evidence>
<gene>
    <name evidence="6" type="ORF">ABT272_43465</name>
</gene>
<protein>
    <submittedName>
        <fullName evidence="6">Transposase</fullName>
    </submittedName>
</protein>
<accession>A0ABV1UL27</accession>
<name>A0ABV1UL27_9ACTN</name>
<reference evidence="6 7" key="1">
    <citation type="submission" date="2024-06" db="EMBL/GenBank/DDBJ databases">
        <title>The Natural Products Discovery Center: Release of the First 8490 Sequenced Strains for Exploring Actinobacteria Biosynthetic Diversity.</title>
        <authorList>
            <person name="Kalkreuter E."/>
            <person name="Kautsar S.A."/>
            <person name="Yang D."/>
            <person name="Bader C.D."/>
            <person name="Teijaro C.N."/>
            <person name="Fluegel L."/>
            <person name="Davis C.M."/>
            <person name="Simpson J.R."/>
            <person name="Lauterbach L."/>
            <person name="Steele A.D."/>
            <person name="Gui C."/>
            <person name="Meng S."/>
            <person name="Li G."/>
            <person name="Viehrig K."/>
            <person name="Ye F."/>
            <person name="Su P."/>
            <person name="Kiefer A.F."/>
            <person name="Nichols A."/>
            <person name="Cepeda A.J."/>
            <person name="Yan W."/>
            <person name="Fan B."/>
            <person name="Jiang Y."/>
            <person name="Adhikari A."/>
            <person name="Zheng C.-J."/>
            <person name="Schuster L."/>
            <person name="Cowan T.M."/>
            <person name="Smanski M.J."/>
            <person name="Chevrette M.G."/>
            <person name="De Carvalho L.P.S."/>
            <person name="Shen B."/>
        </authorList>
    </citation>
    <scope>NUCLEOTIDE SEQUENCE [LARGE SCALE GENOMIC DNA]</scope>
    <source>
        <strain evidence="6 7">NPDC001166</strain>
    </source>
</reference>
<evidence type="ECO:0000313" key="7">
    <source>
        <dbReference type="Proteomes" id="UP001470023"/>
    </source>
</evidence>
<evidence type="ECO:0000256" key="3">
    <source>
        <dbReference type="ARBA" id="ARBA00022578"/>
    </source>
</evidence>
<evidence type="ECO:0000256" key="5">
    <source>
        <dbReference type="ARBA" id="ARBA00023172"/>
    </source>
</evidence>
<keyword evidence="7" id="KW-1185">Reference proteome</keyword>
<organism evidence="6 7">
    <name type="scientific">Streptomyces sp. 900105245</name>
    <dbReference type="NCBI Taxonomy" id="3154379"/>
    <lineage>
        <taxon>Bacteria</taxon>
        <taxon>Bacillati</taxon>
        <taxon>Actinomycetota</taxon>
        <taxon>Actinomycetes</taxon>
        <taxon>Kitasatosporales</taxon>
        <taxon>Streptomycetaceae</taxon>
        <taxon>Streptomyces</taxon>
    </lineage>
</organism>
<dbReference type="Pfam" id="PF00872">
    <property type="entry name" value="Transposase_mut"/>
    <property type="match status" value="1"/>
</dbReference>
<evidence type="ECO:0000256" key="4">
    <source>
        <dbReference type="ARBA" id="ARBA00023125"/>
    </source>
</evidence>
<dbReference type="EMBL" id="JBEPAZ010000114">
    <property type="protein sequence ID" value="MER6434434.1"/>
    <property type="molecule type" value="Genomic_DNA"/>
</dbReference>
<comment type="caution">
    <text evidence="6">The sequence shown here is derived from an EMBL/GenBank/DDBJ whole genome shotgun (WGS) entry which is preliminary data.</text>
</comment>
<keyword evidence="4" id="KW-0238">DNA-binding</keyword>
<dbReference type="InterPro" id="IPR001207">
    <property type="entry name" value="Transposase_mutator"/>
</dbReference>
<proteinExistence type="inferred from homology"/>
<keyword evidence="5" id="KW-0233">DNA recombination</keyword>
<evidence type="ECO:0000313" key="6">
    <source>
        <dbReference type="EMBL" id="MER6434434.1"/>
    </source>
</evidence>
<comment type="similarity">
    <text evidence="2">Belongs to the transposase mutator family.</text>
</comment>